<evidence type="ECO:0000256" key="6">
    <source>
        <dbReference type="ARBA" id="ARBA00023136"/>
    </source>
</evidence>
<dbReference type="RefSeq" id="WP_045535259.1">
    <property type="nucleotide sequence ID" value="NZ_AP014569.1"/>
</dbReference>
<evidence type="ECO:0000313" key="12">
    <source>
        <dbReference type="Proteomes" id="UP000066014"/>
    </source>
</evidence>
<evidence type="ECO:0000256" key="7">
    <source>
        <dbReference type="SAM" id="Phobius"/>
    </source>
</evidence>
<evidence type="ECO:0000259" key="10">
    <source>
        <dbReference type="Pfam" id="PF20501"/>
    </source>
</evidence>
<dbReference type="Pfam" id="PF20501">
    <property type="entry name" value="MbhE"/>
    <property type="match status" value="1"/>
</dbReference>
<dbReference type="STRING" id="1458426.SMCB_0819"/>
<keyword evidence="3" id="KW-1003">Cell membrane</keyword>
<keyword evidence="4 7" id="KW-0812">Transmembrane</keyword>
<dbReference type="OrthoDB" id="2085045at2"/>
<accession>A0A060NMP2</accession>
<dbReference type="InterPro" id="IPR007182">
    <property type="entry name" value="MnhB"/>
</dbReference>
<dbReference type="PANTHER" id="PTHR33932:SF4">
    <property type="entry name" value="NA(+)_H(+) ANTIPORTER SUBUNIT B"/>
    <property type="match status" value="1"/>
</dbReference>
<name>A0A060NMP2_9BURK</name>
<feature type="transmembrane region" description="Helical" evidence="7">
    <location>
        <begin position="250"/>
        <end position="274"/>
    </location>
</feature>
<dbReference type="GO" id="GO:0005886">
    <property type="term" value="C:plasma membrane"/>
    <property type="evidence" value="ECO:0007669"/>
    <property type="project" value="UniProtKB-SubCell"/>
</dbReference>
<dbReference type="PANTHER" id="PTHR33932">
    <property type="entry name" value="NA(+)/H(+) ANTIPORTER SUBUNIT B"/>
    <property type="match status" value="1"/>
</dbReference>
<dbReference type="Pfam" id="PF04039">
    <property type="entry name" value="MnhB"/>
    <property type="match status" value="1"/>
</dbReference>
<feature type="transmembrane region" description="Helical" evidence="7">
    <location>
        <begin position="281"/>
        <end position="302"/>
    </location>
</feature>
<gene>
    <name evidence="11" type="ORF">SMCB_0819</name>
</gene>
<feature type="transmembrane region" description="Helical" evidence="7">
    <location>
        <begin position="220"/>
        <end position="238"/>
    </location>
</feature>
<feature type="transmembrane region" description="Helical" evidence="7">
    <location>
        <begin position="28"/>
        <end position="44"/>
    </location>
</feature>
<dbReference type="InterPro" id="IPR025383">
    <property type="entry name" value="MrpA_C/MbhD"/>
</dbReference>
<dbReference type="EMBL" id="AP014569">
    <property type="protein sequence ID" value="BAO83047.1"/>
    <property type="molecule type" value="Genomic_DNA"/>
</dbReference>
<proteinExistence type="inferred from homology"/>
<dbReference type="InterPro" id="IPR046806">
    <property type="entry name" value="MrpA_C/MbhE"/>
</dbReference>
<evidence type="ECO:0000259" key="9">
    <source>
        <dbReference type="Pfam" id="PF13244"/>
    </source>
</evidence>
<keyword evidence="12" id="KW-1185">Reference proteome</keyword>
<evidence type="ECO:0000256" key="2">
    <source>
        <dbReference type="ARBA" id="ARBA00009425"/>
    </source>
</evidence>
<evidence type="ECO:0000256" key="3">
    <source>
        <dbReference type="ARBA" id="ARBA00022475"/>
    </source>
</evidence>
<feature type="transmembrane region" description="Helical" evidence="7">
    <location>
        <begin position="157"/>
        <end position="175"/>
    </location>
</feature>
<evidence type="ECO:0000256" key="5">
    <source>
        <dbReference type="ARBA" id="ARBA00022989"/>
    </source>
</evidence>
<feature type="domain" description="Na+/H+ antiporter MnhB subunit-related protein" evidence="8">
    <location>
        <begin position="188"/>
        <end position="285"/>
    </location>
</feature>
<evidence type="ECO:0000313" key="11">
    <source>
        <dbReference type="EMBL" id="BAO83047.1"/>
    </source>
</evidence>
<feature type="transmembrane region" description="Helical" evidence="7">
    <location>
        <begin position="51"/>
        <end position="71"/>
    </location>
</feature>
<dbReference type="KEGG" id="cbab:SMCB_0819"/>
<dbReference type="HOGENOM" id="CLU_069132_0_0_4"/>
<sequence length="308" mass="31199">MNALDLLLALALLLLAGAALLARSVQIGSVLFIAFGLLLALVWVRLGAPDVALAEAAIGAGVAGALLLLAASEFESRRIGSARTPEPRLPWPRPQRSRPRWTVGALALACAALLLLAVLGIEPLAGAATQAVAQALPQAEIAHPVTAVLLSFRAYDTLLEIAVLLVAALAVQAAPAPLHRPLPHDPVLARVAALTVPLALLVAVYLLWAGSSRSGGAFQAGAVLAGAVLLARFASLPLDPQSHFTRPPVLALGLAVFILVGVVAGALAGAALAYPAGWTKALVLTIEAALMVSIAATLVALFGGSKAA</sequence>
<dbReference type="AlphaFoldDB" id="A0A060NMP2"/>
<comment type="subcellular location">
    <subcellularLocation>
        <location evidence="1">Cell membrane</location>
        <topology evidence="1">Multi-pass membrane protein</topology>
    </subcellularLocation>
</comment>
<evidence type="ECO:0000256" key="4">
    <source>
        <dbReference type="ARBA" id="ARBA00022692"/>
    </source>
</evidence>
<dbReference type="Pfam" id="PF13244">
    <property type="entry name" value="MbhD"/>
    <property type="match status" value="1"/>
</dbReference>
<feature type="transmembrane region" description="Helical" evidence="7">
    <location>
        <begin position="187"/>
        <end position="208"/>
    </location>
</feature>
<evidence type="ECO:0000256" key="1">
    <source>
        <dbReference type="ARBA" id="ARBA00004651"/>
    </source>
</evidence>
<evidence type="ECO:0000259" key="8">
    <source>
        <dbReference type="Pfam" id="PF04039"/>
    </source>
</evidence>
<comment type="similarity">
    <text evidence="2">Belongs to the CPA3 antiporters (TC 2.A.63) subunit B family.</text>
</comment>
<dbReference type="InterPro" id="IPR050622">
    <property type="entry name" value="CPA3_antiporter_subunitB"/>
</dbReference>
<reference evidence="11 12" key="1">
    <citation type="journal article" date="2014" name="Nat. Commun.">
        <title>Physiological and genomic features of highly alkaliphilic hydrogen-utilizing Betaproteobacteria from a continental serpentinizing site.</title>
        <authorList>
            <person name="Suzuki S."/>
            <person name="Kuenen J.G."/>
            <person name="Schipper K."/>
            <person name="van der Velde S."/>
            <person name="Ishii S."/>
            <person name="Wu A."/>
            <person name="Sorokin D.Y."/>
            <person name="Tenney A."/>
            <person name="Meng X.Y."/>
            <person name="Morrill P.L."/>
            <person name="Kamagata Y."/>
            <person name="Muyzer G."/>
            <person name="Nealson K.H."/>
        </authorList>
    </citation>
    <scope>NUCLEOTIDE SEQUENCE [LARGE SCALE GENOMIC DNA]</scope>
    <source>
        <strain evidence="11 12">B1</strain>
    </source>
</reference>
<feature type="domain" description="MrpA C-terminal/MbhD" evidence="9">
    <location>
        <begin position="11"/>
        <end position="73"/>
    </location>
</feature>
<feature type="domain" description="MrpA C-terminal/MbhE" evidence="10">
    <location>
        <begin position="109"/>
        <end position="173"/>
    </location>
</feature>
<organism evidence="11 12">
    <name type="scientific">Serpentinimonas maccroryi</name>
    <dbReference type="NCBI Taxonomy" id="1458426"/>
    <lineage>
        <taxon>Bacteria</taxon>
        <taxon>Pseudomonadati</taxon>
        <taxon>Pseudomonadota</taxon>
        <taxon>Betaproteobacteria</taxon>
        <taxon>Burkholderiales</taxon>
        <taxon>Comamonadaceae</taxon>
        <taxon>Serpentinimonas</taxon>
    </lineage>
</organism>
<dbReference type="Proteomes" id="UP000066014">
    <property type="component" value="Chromosome"/>
</dbReference>
<keyword evidence="5 7" id="KW-1133">Transmembrane helix</keyword>
<protein>
    <submittedName>
        <fullName evidence="11">Multisubunit Na+/H+ antiporter, MnhB subunit</fullName>
    </submittedName>
</protein>
<keyword evidence="6 7" id="KW-0472">Membrane</keyword>
<feature type="transmembrane region" description="Helical" evidence="7">
    <location>
        <begin position="101"/>
        <end position="121"/>
    </location>
</feature>